<comment type="caution">
    <text evidence="3">The sequence shown here is derived from an EMBL/GenBank/DDBJ whole genome shotgun (WGS) entry which is preliminary data.</text>
</comment>
<reference evidence="3 4" key="1">
    <citation type="journal article" date="2018" name="BMC Genomics">
        <title>The genome of Naegleria lovaniensis, the basis for a comparative approach to unravel pathogenicity factors of the human pathogenic amoeba N. fowleri.</title>
        <authorList>
            <person name="Liechti N."/>
            <person name="Schurch N."/>
            <person name="Bruggmann R."/>
            <person name="Wittwer M."/>
        </authorList>
    </citation>
    <scope>NUCLEOTIDE SEQUENCE [LARGE SCALE GENOMIC DNA]</scope>
    <source>
        <strain evidence="3 4">ATCC 30569</strain>
    </source>
</reference>
<keyword evidence="4" id="KW-1185">Reference proteome</keyword>
<evidence type="ECO:0000256" key="1">
    <source>
        <dbReference type="SAM" id="MobiDB-lite"/>
    </source>
</evidence>
<sequence length="721" mass="80076">MARREDDEDNGFTSNVRYNVDHCLVDHEAMFGMIAEESEQEKLLADFRNYDNNPRDDIPGPISFMGRGNGRFSHTNNGNDGIQSSLYPTMNSATQQLMMNKKNRKQPTTTELQHWKEMRNLVEEKGQSKFLSSLKQIQENRTGTAKDKIPLLPVIVRQILHYDSHESAHVVVGEIGSDMEMEGTISRKAIERNPSILTVGTVVLLKKIQLYCPRPAKFHLIISEKNTAKVWTNDTEEANKKLKVEATPLSSAIRVTNEDMDSFGPNIDSMDSTPPSGDRREEPVSVHHYPATTAATTARSTTNPTLANKPQHLTSTEKFVPPPQAFLRPPQKPATSNSTTPPNLNSTNRFRPPPPHYETPETPKSNDSNLLPNEFEFSQPLLTTPSRSNHSNHSRSSTENLSPELLSTTTSTKRKFHPPPMISSQSSIENDMPNKKRKQLMVAPSLDPINDLSQTPGHFQKDSFNDPLFDENSNQSTPMSYSPPLFQEQRSATSKSPSDQAIPLFNAALSSVGDMANSLHKTPSPSSTSGKSVLPPQTMVGTTTLTTNREKTLAATTHKVTMPIEDDDPLKGIIDDDDEILIHQKERSVVNMTIPNIDHTRSAMNAGTARSSHPPTAQDSHVSVVNNTSTHERIPQLTNKTLGMGFKLAQLYSSPTKKTKPTVNFDDDNDDPLKDILGDDDTKEQSLFQEAPLHQPVSTTVVVGKLQQPTKKVIAFDDEDF</sequence>
<feature type="compositionally biased region" description="Polar residues" evidence="1">
    <location>
        <begin position="471"/>
        <end position="480"/>
    </location>
</feature>
<dbReference type="EMBL" id="PYSW02000005">
    <property type="protein sequence ID" value="KAG2392230.1"/>
    <property type="molecule type" value="Genomic_DNA"/>
</dbReference>
<feature type="region of interest" description="Disordered" evidence="1">
    <location>
        <begin position="255"/>
        <end position="499"/>
    </location>
</feature>
<feature type="compositionally biased region" description="Polar residues" evidence="1">
    <location>
        <begin position="488"/>
        <end position="499"/>
    </location>
</feature>
<gene>
    <name evidence="3" type="ORF">C9374_012482</name>
</gene>
<evidence type="ECO:0000313" key="4">
    <source>
        <dbReference type="Proteomes" id="UP000816034"/>
    </source>
</evidence>
<feature type="region of interest" description="Disordered" evidence="1">
    <location>
        <begin position="516"/>
        <end position="539"/>
    </location>
</feature>
<accession>A0AA88KVZ8</accession>
<name>A0AA88KVZ8_NAELO</name>
<dbReference type="AlphaFoldDB" id="A0AA88KVZ8"/>
<feature type="compositionally biased region" description="Low complexity" evidence="1">
    <location>
        <begin position="333"/>
        <end position="348"/>
    </location>
</feature>
<feature type="compositionally biased region" description="Low complexity" evidence="1">
    <location>
        <begin position="521"/>
        <end position="532"/>
    </location>
</feature>
<dbReference type="Pfam" id="PF15072">
    <property type="entry name" value="HROB"/>
    <property type="match status" value="1"/>
</dbReference>
<feature type="region of interest" description="Disordered" evidence="1">
    <location>
        <begin position="657"/>
        <end position="683"/>
    </location>
</feature>
<proteinExistence type="predicted"/>
<feature type="domain" description="Homologous recombination OB-fold protein OB-fold" evidence="2">
    <location>
        <begin position="147"/>
        <end position="233"/>
    </location>
</feature>
<dbReference type="Proteomes" id="UP000816034">
    <property type="component" value="Unassembled WGS sequence"/>
</dbReference>
<feature type="compositionally biased region" description="Low complexity" evidence="1">
    <location>
        <begin position="386"/>
        <end position="411"/>
    </location>
</feature>
<evidence type="ECO:0000313" key="3">
    <source>
        <dbReference type="EMBL" id="KAG2392230.1"/>
    </source>
</evidence>
<protein>
    <recommendedName>
        <fullName evidence="2">Homologous recombination OB-fold protein OB-fold domain-containing protein</fullName>
    </recommendedName>
</protein>
<evidence type="ECO:0000259" key="2">
    <source>
        <dbReference type="Pfam" id="PF15072"/>
    </source>
</evidence>
<feature type="compositionally biased region" description="Low complexity" evidence="1">
    <location>
        <begin position="291"/>
        <end position="307"/>
    </location>
</feature>
<dbReference type="InterPro" id="IPR058570">
    <property type="entry name" value="HROB_OB"/>
</dbReference>
<dbReference type="RefSeq" id="XP_044554124.1">
    <property type="nucleotide sequence ID" value="XM_044688253.1"/>
</dbReference>
<dbReference type="GO" id="GO:0000725">
    <property type="term" value="P:recombinational repair"/>
    <property type="evidence" value="ECO:0007669"/>
    <property type="project" value="InterPro"/>
</dbReference>
<organism evidence="3 4">
    <name type="scientific">Naegleria lovaniensis</name>
    <name type="common">Amoeba</name>
    <dbReference type="NCBI Taxonomy" id="51637"/>
    <lineage>
        <taxon>Eukaryota</taxon>
        <taxon>Discoba</taxon>
        <taxon>Heterolobosea</taxon>
        <taxon>Tetramitia</taxon>
        <taxon>Eutetramitia</taxon>
        <taxon>Vahlkampfiidae</taxon>
        <taxon>Naegleria</taxon>
    </lineage>
</organism>
<dbReference type="GeneID" id="68104936"/>